<accession>A0AAV3QLN9</accession>
<sequence>MLTAQPGNQMSGADHNLGGNSEDANKTQVSPTKGKKSVFCKDMHKNCILEDVDAVGQSVSQPVVDSVKSVKESIVGEASANPSVTDPMNAQKGGMNESDDEVIIEKVRKEEQKEKKRGFRKMESKEKKRKKKDDKSDEVRMVESEDEAPDSEREDIIKILKKRRELGKLKINDTRTRVNNKRIPKNVAPVSTDGIALNSKDEEARWKFIYNRRLAPERVLSDVTKRNKTIMKIINEAGMESVVNNVGPHWPKLVREFICNLPRDVDDPESDNYHKVTLRNLVFNFSPDLINQAYGRTNVGDTGDKMLLSDIVSTLTAGAVTIWPPRTQLPSSKLSAKYVVLHKVVVTCLVPTTHTTGISEALAKVLYVLGSGDNLNVGQVIFDQIVDHARSNAVLKPIGYPSLICSLLKTQHPEVMSGINEDAVTPKSFSISHKLLSGTHVIDVPIPDGGAAKVATGRQTAAVQILQDEIAYLDGVIQSSLARKLMLEAKVQALMEANSSDDSED</sequence>
<evidence type="ECO:0000256" key="1">
    <source>
        <dbReference type="SAM" id="MobiDB-lite"/>
    </source>
</evidence>
<feature type="compositionally biased region" description="Polar residues" evidence="1">
    <location>
        <begin position="1"/>
        <end position="11"/>
    </location>
</feature>
<feature type="compositionally biased region" description="Basic and acidic residues" evidence="1">
    <location>
        <begin position="133"/>
        <end position="143"/>
    </location>
</feature>
<feature type="compositionally biased region" description="Basic and acidic residues" evidence="1">
    <location>
        <begin position="103"/>
        <end position="126"/>
    </location>
</feature>
<dbReference type="Proteomes" id="UP001454036">
    <property type="component" value="Unassembled WGS sequence"/>
</dbReference>
<organism evidence="3 4">
    <name type="scientific">Lithospermum erythrorhizon</name>
    <name type="common">Purple gromwell</name>
    <name type="synonym">Lithospermum officinale var. erythrorhizon</name>
    <dbReference type="NCBI Taxonomy" id="34254"/>
    <lineage>
        <taxon>Eukaryota</taxon>
        <taxon>Viridiplantae</taxon>
        <taxon>Streptophyta</taxon>
        <taxon>Embryophyta</taxon>
        <taxon>Tracheophyta</taxon>
        <taxon>Spermatophyta</taxon>
        <taxon>Magnoliopsida</taxon>
        <taxon>eudicotyledons</taxon>
        <taxon>Gunneridae</taxon>
        <taxon>Pentapetalae</taxon>
        <taxon>asterids</taxon>
        <taxon>lamiids</taxon>
        <taxon>Boraginales</taxon>
        <taxon>Boraginaceae</taxon>
        <taxon>Boraginoideae</taxon>
        <taxon>Lithospermeae</taxon>
        <taxon>Lithospermum</taxon>
    </lineage>
</organism>
<feature type="region of interest" description="Disordered" evidence="1">
    <location>
        <begin position="76"/>
        <end position="152"/>
    </location>
</feature>
<evidence type="ECO:0000259" key="2">
    <source>
        <dbReference type="Pfam" id="PF20167"/>
    </source>
</evidence>
<keyword evidence="4" id="KW-1185">Reference proteome</keyword>
<dbReference type="EMBL" id="BAABME010037148">
    <property type="protein sequence ID" value="GAA0163473.1"/>
    <property type="molecule type" value="Genomic_DNA"/>
</dbReference>
<gene>
    <name evidence="3" type="ORF">LIER_43647</name>
</gene>
<feature type="domain" description="Putative plant transposon protein" evidence="2">
    <location>
        <begin position="237"/>
        <end position="412"/>
    </location>
</feature>
<dbReference type="InterPro" id="IPR046796">
    <property type="entry name" value="Transposase_32_dom"/>
</dbReference>
<proteinExistence type="predicted"/>
<reference evidence="3 4" key="1">
    <citation type="submission" date="2024-01" db="EMBL/GenBank/DDBJ databases">
        <title>The complete chloroplast genome sequence of Lithospermum erythrorhizon: insights into the phylogenetic relationship among Boraginaceae species and the maternal lineages of purple gromwells.</title>
        <authorList>
            <person name="Okada T."/>
            <person name="Watanabe K."/>
        </authorList>
    </citation>
    <scope>NUCLEOTIDE SEQUENCE [LARGE SCALE GENOMIC DNA]</scope>
</reference>
<feature type="region of interest" description="Disordered" evidence="1">
    <location>
        <begin position="1"/>
        <end position="36"/>
    </location>
</feature>
<dbReference type="AlphaFoldDB" id="A0AAV3QLN9"/>
<dbReference type="Pfam" id="PF20167">
    <property type="entry name" value="Transposase_32"/>
    <property type="match status" value="1"/>
</dbReference>
<protein>
    <recommendedName>
        <fullName evidence="2">Putative plant transposon protein domain-containing protein</fullName>
    </recommendedName>
</protein>
<evidence type="ECO:0000313" key="3">
    <source>
        <dbReference type="EMBL" id="GAA0163473.1"/>
    </source>
</evidence>
<evidence type="ECO:0000313" key="4">
    <source>
        <dbReference type="Proteomes" id="UP001454036"/>
    </source>
</evidence>
<name>A0AAV3QLN9_LITER</name>
<comment type="caution">
    <text evidence="3">The sequence shown here is derived from an EMBL/GenBank/DDBJ whole genome shotgun (WGS) entry which is preliminary data.</text>
</comment>